<reference evidence="2" key="1">
    <citation type="submission" date="2021-01" db="EMBL/GenBank/DDBJ databases">
        <authorList>
            <person name="Corre E."/>
            <person name="Pelletier E."/>
            <person name="Niang G."/>
            <person name="Scheremetjew M."/>
            <person name="Finn R."/>
            <person name="Kale V."/>
            <person name="Holt S."/>
            <person name="Cochrane G."/>
            <person name="Meng A."/>
            <person name="Brown T."/>
            <person name="Cohen L."/>
        </authorList>
    </citation>
    <scope>NUCLEOTIDE SEQUENCE</scope>
    <source>
        <strain evidence="2">Fehren 1</strain>
    </source>
</reference>
<dbReference type="SUPFAM" id="SSF47923">
    <property type="entry name" value="Ypt/Rab-GAP domain of gyp1p"/>
    <property type="match status" value="1"/>
</dbReference>
<dbReference type="PANTHER" id="PTHR47219">
    <property type="entry name" value="RAB GTPASE-ACTIVATING PROTEIN 1-LIKE"/>
    <property type="match status" value="1"/>
</dbReference>
<proteinExistence type="predicted"/>
<dbReference type="Pfam" id="PF00566">
    <property type="entry name" value="RabGAP-TBC"/>
    <property type="match status" value="1"/>
</dbReference>
<name>A0A7S3HVL6_9SPIT</name>
<dbReference type="InterPro" id="IPR000195">
    <property type="entry name" value="Rab-GAP-TBC_dom"/>
</dbReference>
<dbReference type="PROSITE" id="PS50086">
    <property type="entry name" value="TBC_RABGAP"/>
    <property type="match status" value="1"/>
</dbReference>
<sequence>MSYIAGSLLMHTGEEYLGFKTFANMMNRYTLYNFYSFDMVKVNIFFHCYMRFLKDKVNRLATLMEDLQIQCSVFLFEWVVALFSNIFSLDVSSRLWDNYLFFGDFYLMKICVAISAILERQLDEGNFEQLVIMFKSVDQFVEEEVLFKELENLKITDKHFEQTRRAIEATPDLERLI</sequence>
<accession>A0A7S3HVL6</accession>
<dbReference type="AlphaFoldDB" id="A0A7S3HVL6"/>
<dbReference type="EMBL" id="HBIE01002134">
    <property type="protein sequence ID" value="CAE0305824.1"/>
    <property type="molecule type" value="Transcribed_RNA"/>
</dbReference>
<dbReference type="InterPro" id="IPR035969">
    <property type="entry name" value="Rab-GAP_TBC_sf"/>
</dbReference>
<dbReference type="PANTHER" id="PTHR47219:SF9">
    <property type="entry name" value="GTPASE ACTIVATING PROTEIN AND CENTROSOME-ASSOCIATED, ISOFORM B"/>
    <property type="match status" value="1"/>
</dbReference>
<organism evidence="2">
    <name type="scientific">Favella ehrenbergii</name>
    <dbReference type="NCBI Taxonomy" id="182087"/>
    <lineage>
        <taxon>Eukaryota</taxon>
        <taxon>Sar</taxon>
        <taxon>Alveolata</taxon>
        <taxon>Ciliophora</taxon>
        <taxon>Intramacronucleata</taxon>
        <taxon>Spirotrichea</taxon>
        <taxon>Choreotrichia</taxon>
        <taxon>Tintinnida</taxon>
        <taxon>Xystonellidae</taxon>
        <taxon>Favella</taxon>
    </lineage>
</organism>
<evidence type="ECO:0000259" key="1">
    <source>
        <dbReference type="PROSITE" id="PS50086"/>
    </source>
</evidence>
<evidence type="ECO:0000313" key="2">
    <source>
        <dbReference type="EMBL" id="CAE0305824.1"/>
    </source>
</evidence>
<dbReference type="InterPro" id="IPR050302">
    <property type="entry name" value="Rab_GAP_TBC_domain"/>
</dbReference>
<dbReference type="Gene3D" id="1.10.472.80">
    <property type="entry name" value="Ypt/Rab-GAP domain of gyp1p, domain 3"/>
    <property type="match status" value="1"/>
</dbReference>
<dbReference type="GO" id="GO:0005096">
    <property type="term" value="F:GTPase activator activity"/>
    <property type="evidence" value="ECO:0007669"/>
    <property type="project" value="TreeGrafter"/>
</dbReference>
<protein>
    <recommendedName>
        <fullName evidence="1">Rab-GAP TBC domain-containing protein</fullName>
    </recommendedName>
</protein>
<dbReference type="GO" id="GO:0031267">
    <property type="term" value="F:small GTPase binding"/>
    <property type="evidence" value="ECO:0007669"/>
    <property type="project" value="TreeGrafter"/>
</dbReference>
<gene>
    <name evidence="2" type="ORF">FEHR0123_LOCUS729</name>
</gene>
<feature type="domain" description="Rab-GAP TBC" evidence="1">
    <location>
        <begin position="1"/>
        <end position="103"/>
    </location>
</feature>